<protein>
    <submittedName>
        <fullName evidence="1">Uncharacterized protein</fullName>
    </submittedName>
</protein>
<comment type="caution">
    <text evidence="1">The sequence shown here is derived from an EMBL/GenBank/DDBJ whole genome shotgun (WGS) entry which is preliminary data.</text>
</comment>
<organism evidence="1 2">
    <name type="scientific">Rubus argutus</name>
    <name type="common">Southern blackberry</name>
    <dbReference type="NCBI Taxonomy" id="59490"/>
    <lineage>
        <taxon>Eukaryota</taxon>
        <taxon>Viridiplantae</taxon>
        <taxon>Streptophyta</taxon>
        <taxon>Embryophyta</taxon>
        <taxon>Tracheophyta</taxon>
        <taxon>Spermatophyta</taxon>
        <taxon>Magnoliopsida</taxon>
        <taxon>eudicotyledons</taxon>
        <taxon>Gunneridae</taxon>
        <taxon>Pentapetalae</taxon>
        <taxon>rosids</taxon>
        <taxon>fabids</taxon>
        <taxon>Rosales</taxon>
        <taxon>Rosaceae</taxon>
        <taxon>Rosoideae</taxon>
        <taxon>Rosoideae incertae sedis</taxon>
        <taxon>Rubus</taxon>
    </lineage>
</organism>
<name>A0AAW1VWH0_RUBAR</name>
<sequence>MKIPDDEWQEFGGDFTKSFDEGLSSSAMSMESEESVFELYFKGLVNEEQVGIKKFDLAGILPNCMMKALIKGLTAALS</sequence>
<dbReference type="Proteomes" id="UP001457282">
    <property type="component" value="Unassembled WGS sequence"/>
</dbReference>
<keyword evidence="2" id="KW-1185">Reference proteome</keyword>
<evidence type="ECO:0000313" key="1">
    <source>
        <dbReference type="EMBL" id="KAK9912688.1"/>
    </source>
</evidence>
<reference evidence="1 2" key="1">
    <citation type="journal article" date="2023" name="G3 (Bethesda)">
        <title>A chromosome-length genome assembly and annotation of blackberry (Rubus argutus, cv. 'Hillquist').</title>
        <authorList>
            <person name="Bruna T."/>
            <person name="Aryal R."/>
            <person name="Dudchenko O."/>
            <person name="Sargent D.J."/>
            <person name="Mead D."/>
            <person name="Buti M."/>
            <person name="Cavallini A."/>
            <person name="Hytonen T."/>
            <person name="Andres J."/>
            <person name="Pham M."/>
            <person name="Weisz D."/>
            <person name="Mascagni F."/>
            <person name="Usai G."/>
            <person name="Natali L."/>
            <person name="Bassil N."/>
            <person name="Fernandez G.E."/>
            <person name="Lomsadze A."/>
            <person name="Armour M."/>
            <person name="Olukolu B."/>
            <person name="Poorten T."/>
            <person name="Britton C."/>
            <person name="Davik J."/>
            <person name="Ashrafi H."/>
            <person name="Aiden E.L."/>
            <person name="Borodovsky M."/>
            <person name="Worthington M."/>
        </authorList>
    </citation>
    <scope>NUCLEOTIDE SEQUENCE [LARGE SCALE GENOMIC DNA]</scope>
    <source>
        <strain evidence="1">PI 553951</strain>
    </source>
</reference>
<dbReference type="EMBL" id="JBEDUW010000007">
    <property type="protein sequence ID" value="KAK9912688.1"/>
    <property type="molecule type" value="Genomic_DNA"/>
</dbReference>
<accession>A0AAW1VWH0</accession>
<evidence type="ECO:0000313" key="2">
    <source>
        <dbReference type="Proteomes" id="UP001457282"/>
    </source>
</evidence>
<gene>
    <name evidence="1" type="ORF">M0R45_036538</name>
</gene>
<dbReference type="AlphaFoldDB" id="A0AAW1VWH0"/>
<proteinExistence type="predicted"/>